<comment type="pathway">
    <text evidence="1">Cofactor biosynthesis; tetrahydrofolate biosynthesis; 2-amino-4-hydroxy-6-hydroxymethyl-7,8-dihydropteridine diphosphate from 7,8-dihydroneopterin triphosphate: step 4/4.</text>
</comment>
<dbReference type="GO" id="GO:0016301">
    <property type="term" value="F:kinase activity"/>
    <property type="evidence" value="ECO:0007669"/>
    <property type="project" value="UniProtKB-KW"/>
</dbReference>
<comment type="function">
    <text evidence="10">Catalyzes the transfer of pyrophosphate from adenosine triphosphate (ATP) to 6-hydroxymethyl-7,8-dihydropterin, an enzymatic step in folate biosynthesis pathway.</text>
</comment>
<protein>
    <recommendedName>
        <fullName evidence="4">2-amino-4-hydroxy-6-hydroxymethyldihydropteridine pyrophosphokinase</fullName>
        <ecNumber evidence="3">2.7.6.3</ecNumber>
    </recommendedName>
    <alternativeName>
        <fullName evidence="11">6-hydroxymethyl-7,8-dihydropterin pyrophosphokinase</fullName>
    </alternativeName>
    <alternativeName>
        <fullName evidence="12">7,8-dihydro-6-hydroxymethylpterin-pyrophosphokinase</fullName>
    </alternativeName>
</protein>
<dbReference type="RefSeq" id="WP_283175359.1">
    <property type="nucleotide sequence ID" value="NZ_JAPNOA010000059.1"/>
</dbReference>
<dbReference type="InterPro" id="IPR035907">
    <property type="entry name" value="Hppk_sf"/>
</dbReference>
<evidence type="ECO:0000256" key="2">
    <source>
        <dbReference type="ARBA" id="ARBA00005810"/>
    </source>
</evidence>
<dbReference type="Pfam" id="PF01288">
    <property type="entry name" value="HPPK"/>
    <property type="match status" value="1"/>
</dbReference>
<evidence type="ECO:0000256" key="10">
    <source>
        <dbReference type="ARBA" id="ARBA00029409"/>
    </source>
</evidence>
<evidence type="ECO:0000259" key="13">
    <source>
        <dbReference type="Pfam" id="PF01288"/>
    </source>
</evidence>
<dbReference type="GO" id="GO:0003848">
    <property type="term" value="F:2-amino-4-hydroxy-6-hydroxymethyldihydropteridine diphosphokinase activity"/>
    <property type="evidence" value="ECO:0007669"/>
    <property type="project" value="UniProtKB-EC"/>
</dbReference>
<evidence type="ECO:0000256" key="5">
    <source>
        <dbReference type="ARBA" id="ARBA00022679"/>
    </source>
</evidence>
<dbReference type="EC" id="2.7.6.3" evidence="3"/>
<proteinExistence type="inferred from homology"/>
<sequence length="133" mass="15172">MRYYLLGLGSNIQPDQHLARACSELAQRYQLLASSPVIATPTEGCGFHYPFRNQLALIATGLDATHLKQELLKLEADFGREPKSPERKHHDRTIDVDILVESNHAEDCLREPLQDRYYQAVMEQWPAAQTLKV</sequence>
<evidence type="ECO:0000256" key="7">
    <source>
        <dbReference type="ARBA" id="ARBA00022777"/>
    </source>
</evidence>
<evidence type="ECO:0000313" key="15">
    <source>
        <dbReference type="Proteomes" id="UP001150830"/>
    </source>
</evidence>
<keyword evidence="8" id="KW-0067">ATP-binding</keyword>
<reference evidence="14" key="1">
    <citation type="submission" date="2022-11" db="EMBL/GenBank/DDBJ databases">
        <title>Parathalassolutuus dongxingensis gen. nov., sp. nov., a novel member of family Oceanospirillaceae isolated from a coastal shrimp pond in Guangxi, China.</title>
        <authorList>
            <person name="Chen H."/>
        </authorList>
    </citation>
    <scope>NUCLEOTIDE SEQUENCE</scope>
    <source>
        <strain evidence="14">G-43</strain>
    </source>
</reference>
<evidence type="ECO:0000256" key="12">
    <source>
        <dbReference type="ARBA" id="ARBA00033413"/>
    </source>
</evidence>
<comment type="caution">
    <text evidence="14">The sequence shown here is derived from an EMBL/GenBank/DDBJ whole genome shotgun (WGS) entry which is preliminary data.</text>
</comment>
<dbReference type="InterPro" id="IPR000550">
    <property type="entry name" value="Hppk"/>
</dbReference>
<dbReference type="Proteomes" id="UP001150830">
    <property type="component" value="Unassembled WGS sequence"/>
</dbReference>
<feature type="domain" description="7,8-dihydro-6-hydroxymethylpterin-pyrophosphokinase" evidence="13">
    <location>
        <begin position="6"/>
        <end position="100"/>
    </location>
</feature>
<keyword evidence="9" id="KW-0289">Folate biosynthesis</keyword>
<evidence type="ECO:0000313" key="14">
    <source>
        <dbReference type="EMBL" id="MCY0967151.1"/>
    </source>
</evidence>
<dbReference type="AlphaFoldDB" id="A0A9X3EH92"/>
<evidence type="ECO:0000256" key="11">
    <source>
        <dbReference type="ARBA" id="ARBA00029766"/>
    </source>
</evidence>
<accession>A0A9X3EH92</accession>
<evidence type="ECO:0000256" key="8">
    <source>
        <dbReference type="ARBA" id="ARBA00022840"/>
    </source>
</evidence>
<evidence type="ECO:0000256" key="6">
    <source>
        <dbReference type="ARBA" id="ARBA00022741"/>
    </source>
</evidence>
<dbReference type="SUPFAM" id="SSF55083">
    <property type="entry name" value="6-hydroxymethyl-7,8-dihydropterin pyrophosphokinase, HPPK"/>
    <property type="match status" value="1"/>
</dbReference>
<evidence type="ECO:0000256" key="9">
    <source>
        <dbReference type="ARBA" id="ARBA00022909"/>
    </source>
</evidence>
<dbReference type="PANTHER" id="PTHR43071">
    <property type="entry name" value="2-AMINO-4-HYDROXY-6-HYDROXYMETHYLDIHYDROPTERIDINE PYROPHOSPHOKINASE"/>
    <property type="match status" value="1"/>
</dbReference>
<evidence type="ECO:0000256" key="4">
    <source>
        <dbReference type="ARBA" id="ARBA00016218"/>
    </source>
</evidence>
<evidence type="ECO:0000256" key="3">
    <source>
        <dbReference type="ARBA" id="ARBA00013253"/>
    </source>
</evidence>
<dbReference type="GO" id="GO:0005524">
    <property type="term" value="F:ATP binding"/>
    <property type="evidence" value="ECO:0007669"/>
    <property type="project" value="UniProtKB-KW"/>
</dbReference>
<keyword evidence="5" id="KW-0808">Transferase</keyword>
<keyword evidence="6" id="KW-0547">Nucleotide-binding</keyword>
<organism evidence="14 15">
    <name type="scientific">Parathalassolituus penaei</name>
    <dbReference type="NCBI Taxonomy" id="2997323"/>
    <lineage>
        <taxon>Bacteria</taxon>
        <taxon>Pseudomonadati</taxon>
        <taxon>Pseudomonadota</taxon>
        <taxon>Gammaproteobacteria</taxon>
        <taxon>Oceanospirillales</taxon>
        <taxon>Oceanospirillaceae</taxon>
        <taxon>Parathalassolituus</taxon>
    </lineage>
</organism>
<dbReference type="EMBL" id="JAPNOA010000059">
    <property type="protein sequence ID" value="MCY0967151.1"/>
    <property type="molecule type" value="Genomic_DNA"/>
</dbReference>
<dbReference type="GO" id="GO:0046656">
    <property type="term" value="P:folic acid biosynthetic process"/>
    <property type="evidence" value="ECO:0007669"/>
    <property type="project" value="UniProtKB-KW"/>
</dbReference>
<name>A0A9X3EH92_9GAMM</name>
<evidence type="ECO:0000256" key="1">
    <source>
        <dbReference type="ARBA" id="ARBA00005051"/>
    </source>
</evidence>
<gene>
    <name evidence="14" type="ORF">OUO13_18380</name>
</gene>
<keyword evidence="15" id="KW-1185">Reference proteome</keyword>
<dbReference type="Gene3D" id="3.30.70.560">
    <property type="entry name" value="7,8-Dihydro-6-hydroxymethylpterin-pyrophosphokinase HPPK"/>
    <property type="match status" value="1"/>
</dbReference>
<keyword evidence="7" id="KW-0418">Kinase</keyword>
<comment type="similarity">
    <text evidence="2">Belongs to the HPPK family.</text>
</comment>
<dbReference type="PANTHER" id="PTHR43071:SF1">
    <property type="entry name" value="2-AMINO-4-HYDROXY-6-HYDROXYMETHYLDIHYDROPTERIDINE PYROPHOSPHOKINASE"/>
    <property type="match status" value="1"/>
</dbReference>